<protein>
    <submittedName>
        <fullName evidence="2">Alpha/beta hydrolase</fullName>
    </submittedName>
</protein>
<dbReference type="EMBL" id="JAGIZB010000016">
    <property type="protein sequence ID" value="MBP0446370.1"/>
    <property type="molecule type" value="Genomic_DNA"/>
</dbReference>
<evidence type="ECO:0000313" key="2">
    <source>
        <dbReference type="EMBL" id="MBP0446370.1"/>
    </source>
</evidence>
<gene>
    <name evidence="2" type="ORF">J8J14_16470</name>
</gene>
<name>A0ABS4AH67_9PROT</name>
<dbReference type="Proteomes" id="UP000681594">
    <property type="component" value="Unassembled WGS sequence"/>
</dbReference>
<dbReference type="PANTHER" id="PTHR43433:SF4">
    <property type="entry name" value="NON-HEME CHLOROPEROXIDASE-RELATED"/>
    <property type="match status" value="1"/>
</dbReference>
<keyword evidence="3" id="KW-1185">Reference proteome</keyword>
<dbReference type="GO" id="GO:0016787">
    <property type="term" value="F:hydrolase activity"/>
    <property type="evidence" value="ECO:0007669"/>
    <property type="project" value="UniProtKB-KW"/>
</dbReference>
<dbReference type="Gene3D" id="3.40.50.1820">
    <property type="entry name" value="alpha/beta hydrolase"/>
    <property type="match status" value="1"/>
</dbReference>
<dbReference type="InterPro" id="IPR000073">
    <property type="entry name" value="AB_hydrolase_1"/>
</dbReference>
<dbReference type="RefSeq" id="WP_209380637.1">
    <property type="nucleotide sequence ID" value="NZ_JAGIZB010000016.1"/>
</dbReference>
<organism evidence="2 3">
    <name type="scientific">Pararoseomonas baculiformis</name>
    <dbReference type="NCBI Taxonomy" id="2820812"/>
    <lineage>
        <taxon>Bacteria</taxon>
        <taxon>Pseudomonadati</taxon>
        <taxon>Pseudomonadota</taxon>
        <taxon>Alphaproteobacteria</taxon>
        <taxon>Acetobacterales</taxon>
        <taxon>Acetobacteraceae</taxon>
        <taxon>Pararoseomonas</taxon>
    </lineage>
</organism>
<feature type="domain" description="AB hydrolase-1" evidence="1">
    <location>
        <begin position="22"/>
        <end position="259"/>
    </location>
</feature>
<dbReference type="PANTHER" id="PTHR43433">
    <property type="entry name" value="HYDROLASE, ALPHA/BETA FOLD FAMILY PROTEIN"/>
    <property type="match status" value="1"/>
</dbReference>
<sequence>MPFITTQDGVALHYTDWGSGRPIVLIHGWPLSGAMWEYQAVHLAENGFRVITYDRRGFGESGKPWSGYDYDTLADDLAVLMDGLDLQGAMLVGFSMGGGEVARYLRRHGAARVAKAVLVSAVTPFLLKTPDHAEGVPRETFDEIVQGLRNDRPYFLTSFVRQFFGAGMLNFTVTGEILQWAHGLAMQASPKATLDCVRAFSETDFRDDMRAFAVPTLVIHGDADNTVPVDVTGRAAARMILGARLNTYGGAPHGLFFTERLRLGADLLDFARE</sequence>
<dbReference type="SUPFAM" id="SSF53474">
    <property type="entry name" value="alpha/beta-Hydrolases"/>
    <property type="match status" value="1"/>
</dbReference>
<dbReference type="InterPro" id="IPR029058">
    <property type="entry name" value="AB_hydrolase_fold"/>
</dbReference>
<dbReference type="PRINTS" id="PR00111">
    <property type="entry name" value="ABHYDROLASE"/>
</dbReference>
<proteinExistence type="predicted"/>
<reference evidence="2 3" key="1">
    <citation type="submission" date="2021-03" db="EMBL/GenBank/DDBJ databases">
        <authorList>
            <person name="So Y."/>
        </authorList>
    </citation>
    <scope>NUCLEOTIDE SEQUENCE [LARGE SCALE GENOMIC DNA]</scope>
    <source>
        <strain evidence="2 3">SSH11</strain>
    </source>
</reference>
<comment type="caution">
    <text evidence="2">The sequence shown here is derived from an EMBL/GenBank/DDBJ whole genome shotgun (WGS) entry which is preliminary data.</text>
</comment>
<accession>A0ABS4AH67</accession>
<dbReference type="InterPro" id="IPR000639">
    <property type="entry name" value="Epox_hydrolase-like"/>
</dbReference>
<dbReference type="PRINTS" id="PR00412">
    <property type="entry name" value="EPOXHYDRLASE"/>
</dbReference>
<evidence type="ECO:0000313" key="3">
    <source>
        <dbReference type="Proteomes" id="UP000681594"/>
    </source>
</evidence>
<dbReference type="InterPro" id="IPR050471">
    <property type="entry name" value="AB_hydrolase"/>
</dbReference>
<evidence type="ECO:0000259" key="1">
    <source>
        <dbReference type="Pfam" id="PF00561"/>
    </source>
</evidence>
<dbReference type="Pfam" id="PF00561">
    <property type="entry name" value="Abhydrolase_1"/>
    <property type="match status" value="1"/>
</dbReference>
<keyword evidence="2" id="KW-0378">Hydrolase</keyword>